<dbReference type="InterPro" id="IPR024623">
    <property type="entry name" value="YtxH"/>
</dbReference>
<protein>
    <submittedName>
        <fullName evidence="2">Gas vesicle protein</fullName>
    </submittedName>
</protein>
<keyword evidence="3" id="KW-1185">Reference proteome</keyword>
<name>A0ABR6W825_9BACT</name>
<sequence length="101" mass="11070">MKHFLTGLAAGLAVGYLTAPRSGKETRDQLKSTADEKTKGVKDKWNKTVPQVKDLVETVKAKVGMGQSTPNLFAEMESGRMDKYKVDANNQQEAVKADNNN</sequence>
<accession>A0ABR6W825</accession>
<comment type="caution">
    <text evidence="2">The sequence shown here is derived from an EMBL/GenBank/DDBJ whole genome shotgun (WGS) entry which is preliminary data.</text>
</comment>
<organism evidence="2 3">
    <name type="scientific">Spirosoma utsteinense</name>
    <dbReference type="NCBI Taxonomy" id="2585773"/>
    <lineage>
        <taxon>Bacteria</taxon>
        <taxon>Pseudomonadati</taxon>
        <taxon>Bacteroidota</taxon>
        <taxon>Cytophagia</taxon>
        <taxon>Cytophagales</taxon>
        <taxon>Cytophagaceae</taxon>
        <taxon>Spirosoma</taxon>
    </lineage>
</organism>
<evidence type="ECO:0000256" key="1">
    <source>
        <dbReference type="SAM" id="MobiDB-lite"/>
    </source>
</evidence>
<feature type="region of interest" description="Disordered" evidence="1">
    <location>
        <begin position="17"/>
        <end position="45"/>
    </location>
</feature>
<proteinExistence type="predicted"/>
<dbReference type="Pfam" id="PF12732">
    <property type="entry name" value="YtxH"/>
    <property type="match status" value="1"/>
</dbReference>
<evidence type="ECO:0000313" key="2">
    <source>
        <dbReference type="EMBL" id="MBC3792738.1"/>
    </source>
</evidence>
<dbReference type="EMBL" id="VFIA01000019">
    <property type="protein sequence ID" value="MBC3792738.1"/>
    <property type="molecule type" value="Genomic_DNA"/>
</dbReference>
<feature type="compositionally biased region" description="Basic and acidic residues" evidence="1">
    <location>
        <begin position="22"/>
        <end position="45"/>
    </location>
</feature>
<evidence type="ECO:0000313" key="3">
    <source>
        <dbReference type="Proteomes" id="UP000700732"/>
    </source>
</evidence>
<reference evidence="2 3" key="1">
    <citation type="submission" date="2019-06" db="EMBL/GenBank/DDBJ databases">
        <title>Spirosoma utsteinense sp. nov. isolated from Antarctic ice-free soils.</title>
        <authorList>
            <person name="Tahon G."/>
        </authorList>
    </citation>
    <scope>NUCLEOTIDE SEQUENCE [LARGE SCALE GENOMIC DNA]</scope>
    <source>
        <strain evidence="2 3">LMG 31447</strain>
    </source>
</reference>
<dbReference type="RefSeq" id="WP_186738501.1">
    <property type="nucleotide sequence ID" value="NZ_VFIA01000019.1"/>
</dbReference>
<dbReference type="Proteomes" id="UP000700732">
    <property type="component" value="Unassembled WGS sequence"/>
</dbReference>
<gene>
    <name evidence="2" type="ORF">FH603_3252</name>
</gene>